<comment type="caution">
    <text evidence="2">The sequence shown here is derived from an EMBL/GenBank/DDBJ whole genome shotgun (WGS) entry which is preliminary data.</text>
</comment>
<dbReference type="Gene3D" id="3.90.25.10">
    <property type="entry name" value="UDP-galactose 4-epimerase, domain 1"/>
    <property type="match status" value="1"/>
</dbReference>
<evidence type="ECO:0000259" key="1">
    <source>
        <dbReference type="Pfam" id="PF01370"/>
    </source>
</evidence>
<dbReference type="InterPro" id="IPR036291">
    <property type="entry name" value="NAD(P)-bd_dom_sf"/>
</dbReference>
<dbReference type="Gene3D" id="3.40.50.720">
    <property type="entry name" value="NAD(P)-binding Rossmann-like Domain"/>
    <property type="match status" value="2"/>
</dbReference>
<dbReference type="InterPro" id="IPR001509">
    <property type="entry name" value="Epimerase_deHydtase"/>
</dbReference>
<feature type="domain" description="NAD-dependent epimerase/dehydratase" evidence="1">
    <location>
        <begin position="147"/>
        <end position="225"/>
    </location>
</feature>
<reference evidence="2 3" key="1">
    <citation type="submission" date="2018-05" db="EMBL/GenBank/DDBJ databases">
        <title>Genome sequencing and assembly of the regulated plant pathogen Lachnellula willkommii and related sister species for the development of diagnostic species identification markers.</title>
        <authorList>
            <person name="Giroux E."/>
            <person name="Bilodeau G."/>
        </authorList>
    </citation>
    <scope>NUCLEOTIDE SEQUENCE [LARGE SCALE GENOMIC DNA]</scope>
    <source>
        <strain evidence="2 3">CBS 268.59</strain>
    </source>
</reference>
<dbReference type="Pfam" id="PF01370">
    <property type="entry name" value="Epimerase"/>
    <property type="match status" value="1"/>
</dbReference>
<sequence length="342" mass="37162">MSSQKVLITGATGYIGGSVLGSVVQAFPDLQITALLRSLSEEFTTRYPRVKIVIGDFDSSDVIAKASSEAGIVLQLGPDHRGCAEAILSGLSKRTEPSFFLHLTGTGCISDVAQQEWAGKKNPEVWNDITNIDEIYNLPKEALHREIDRLVTDASGDLVKTLSIVPPDIYGQGTGIGKRTTFLIPEYIKIVMERKEAFYLGEGDNMRAVSHIEDVASSWVLLLGEALAGGGRAQWGKEGFYFAVADEVRWKDAAEAINKLCIEQGWLPADSKTVSYTAEEVGSAMPSWPFLAKYIWGSNSRAKSARLESLGWKAKGPSFWDALPADVAHAVENRGSSMGMTK</sequence>
<dbReference type="GO" id="GO:0005737">
    <property type="term" value="C:cytoplasm"/>
    <property type="evidence" value="ECO:0007669"/>
    <property type="project" value="TreeGrafter"/>
</dbReference>
<name>A0A8T9CDE8_9HELO</name>
<dbReference type="OrthoDB" id="2130169at2759"/>
<dbReference type="InterPro" id="IPR051783">
    <property type="entry name" value="NAD(P)-dependent_oxidoreduct"/>
</dbReference>
<dbReference type="EMBL" id="QGMK01000403">
    <property type="protein sequence ID" value="TVY81910.1"/>
    <property type="molecule type" value="Genomic_DNA"/>
</dbReference>
<proteinExistence type="predicted"/>
<dbReference type="AlphaFoldDB" id="A0A8T9CDE8"/>
<dbReference type="PANTHER" id="PTHR48079">
    <property type="entry name" value="PROTEIN YEEZ"/>
    <property type="match status" value="1"/>
</dbReference>
<evidence type="ECO:0000313" key="2">
    <source>
        <dbReference type="EMBL" id="TVY81910.1"/>
    </source>
</evidence>
<dbReference type="SUPFAM" id="SSF51735">
    <property type="entry name" value="NAD(P)-binding Rossmann-fold domains"/>
    <property type="match status" value="1"/>
</dbReference>
<organism evidence="2 3">
    <name type="scientific">Lachnellula suecica</name>
    <dbReference type="NCBI Taxonomy" id="602035"/>
    <lineage>
        <taxon>Eukaryota</taxon>
        <taxon>Fungi</taxon>
        <taxon>Dikarya</taxon>
        <taxon>Ascomycota</taxon>
        <taxon>Pezizomycotina</taxon>
        <taxon>Leotiomycetes</taxon>
        <taxon>Helotiales</taxon>
        <taxon>Lachnaceae</taxon>
        <taxon>Lachnellula</taxon>
    </lineage>
</organism>
<keyword evidence="3" id="KW-1185">Reference proteome</keyword>
<dbReference type="GO" id="GO:0004029">
    <property type="term" value="F:aldehyde dehydrogenase (NAD+) activity"/>
    <property type="evidence" value="ECO:0007669"/>
    <property type="project" value="TreeGrafter"/>
</dbReference>
<evidence type="ECO:0000313" key="3">
    <source>
        <dbReference type="Proteomes" id="UP000469558"/>
    </source>
</evidence>
<dbReference type="Proteomes" id="UP000469558">
    <property type="component" value="Unassembled WGS sequence"/>
</dbReference>
<gene>
    <name evidence="2" type="ORF">LSUE1_G003720</name>
</gene>
<protein>
    <recommendedName>
        <fullName evidence="1">NAD-dependent epimerase/dehydratase domain-containing protein</fullName>
    </recommendedName>
</protein>
<dbReference type="PANTHER" id="PTHR48079:SF6">
    <property type="entry name" value="NAD(P)-BINDING DOMAIN-CONTAINING PROTEIN-RELATED"/>
    <property type="match status" value="1"/>
</dbReference>
<accession>A0A8T9CDE8</accession>